<sequence>MKEEALLIYTLVYISAYNKVFLMKLGHKLDTLSYESRPLTFIMQLQKKNGLRIKLESSDVTVESSILVLILLNNIRVGNLISSYVSGDVKSQLRRKEGC</sequence>
<comment type="caution">
    <text evidence="1">The sequence shown here is derived from an EMBL/GenBank/DDBJ whole genome shotgun (WGS) entry which is preliminary data.</text>
</comment>
<keyword evidence="2" id="KW-1185">Reference proteome</keyword>
<name>A0A8X6TVW7_NEPPI</name>
<proteinExistence type="predicted"/>
<gene>
    <name evidence="1" type="ORF">NPIL_10861</name>
</gene>
<reference evidence="1" key="1">
    <citation type="submission" date="2020-08" db="EMBL/GenBank/DDBJ databases">
        <title>Multicomponent nature underlies the extraordinary mechanical properties of spider dragline silk.</title>
        <authorList>
            <person name="Kono N."/>
            <person name="Nakamura H."/>
            <person name="Mori M."/>
            <person name="Yoshida Y."/>
            <person name="Ohtoshi R."/>
            <person name="Malay A.D."/>
            <person name="Moran D.A.P."/>
            <person name="Tomita M."/>
            <person name="Numata K."/>
            <person name="Arakawa K."/>
        </authorList>
    </citation>
    <scope>NUCLEOTIDE SEQUENCE</scope>
</reference>
<protein>
    <submittedName>
        <fullName evidence="1">Uncharacterized protein</fullName>
    </submittedName>
</protein>
<evidence type="ECO:0000313" key="1">
    <source>
        <dbReference type="EMBL" id="GFT52465.1"/>
    </source>
</evidence>
<dbReference type="Proteomes" id="UP000887013">
    <property type="component" value="Unassembled WGS sequence"/>
</dbReference>
<organism evidence="1 2">
    <name type="scientific">Nephila pilipes</name>
    <name type="common">Giant wood spider</name>
    <name type="synonym">Nephila maculata</name>
    <dbReference type="NCBI Taxonomy" id="299642"/>
    <lineage>
        <taxon>Eukaryota</taxon>
        <taxon>Metazoa</taxon>
        <taxon>Ecdysozoa</taxon>
        <taxon>Arthropoda</taxon>
        <taxon>Chelicerata</taxon>
        <taxon>Arachnida</taxon>
        <taxon>Araneae</taxon>
        <taxon>Araneomorphae</taxon>
        <taxon>Entelegynae</taxon>
        <taxon>Araneoidea</taxon>
        <taxon>Nephilidae</taxon>
        <taxon>Nephila</taxon>
    </lineage>
</organism>
<accession>A0A8X6TVW7</accession>
<evidence type="ECO:0000313" key="2">
    <source>
        <dbReference type="Proteomes" id="UP000887013"/>
    </source>
</evidence>
<dbReference type="EMBL" id="BMAW01065914">
    <property type="protein sequence ID" value="GFT52465.1"/>
    <property type="molecule type" value="Genomic_DNA"/>
</dbReference>
<dbReference type="AlphaFoldDB" id="A0A8X6TVW7"/>